<dbReference type="GeneID" id="25567289"/>
<evidence type="ECO:0000259" key="12">
    <source>
        <dbReference type="PROSITE" id="PS00486"/>
    </source>
</evidence>
<dbReference type="Proteomes" id="UP000054408">
    <property type="component" value="Unassembled WGS sequence"/>
</dbReference>
<dbReference type="EMBL" id="GL349475">
    <property type="protein sequence ID" value="KNC52760.1"/>
    <property type="molecule type" value="Genomic_DNA"/>
</dbReference>
<dbReference type="SUPFAM" id="SSF52540">
    <property type="entry name" value="P-loop containing nucleoside triphosphate hydrolases"/>
    <property type="match status" value="1"/>
</dbReference>
<dbReference type="Pfam" id="PF05192">
    <property type="entry name" value="MutS_III"/>
    <property type="match status" value="1"/>
</dbReference>
<dbReference type="Gene3D" id="3.40.50.300">
    <property type="entry name" value="P-loop containing nucleotide triphosphate hydrolases"/>
    <property type="match status" value="1"/>
</dbReference>
<dbReference type="GO" id="GO:0140664">
    <property type="term" value="F:ATP-dependent DNA damage sensor activity"/>
    <property type="evidence" value="ECO:0007669"/>
    <property type="project" value="InterPro"/>
</dbReference>
<keyword evidence="7" id="KW-0238">DNA-binding</keyword>
<dbReference type="OMA" id="CSVYFMP"/>
<dbReference type="SMART" id="SM00533">
    <property type="entry name" value="MUTSd"/>
    <property type="match status" value="1"/>
</dbReference>
<evidence type="ECO:0000256" key="2">
    <source>
        <dbReference type="ARBA" id="ARBA00004286"/>
    </source>
</evidence>
<keyword evidence="8" id="KW-0539">Nucleus</keyword>
<dbReference type="InterPro" id="IPR027417">
    <property type="entry name" value="P-loop_NTPase"/>
</dbReference>
<dbReference type="PANTHER" id="PTHR11361">
    <property type="entry name" value="DNA MISMATCH REPAIR PROTEIN MUTS FAMILY MEMBER"/>
    <property type="match status" value="1"/>
</dbReference>
<dbReference type="GO" id="GO:0006298">
    <property type="term" value="P:mismatch repair"/>
    <property type="evidence" value="ECO:0007669"/>
    <property type="project" value="InterPro"/>
</dbReference>
<evidence type="ECO:0000256" key="1">
    <source>
        <dbReference type="ARBA" id="ARBA00004123"/>
    </source>
</evidence>
<evidence type="ECO:0000256" key="7">
    <source>
        <dbReference type="ARBA" id="ARBA00023125"/>
    </source>
</evidence>
<keyword evidence="6" id="KW-0067">ATP-binding</keyword>
<reference evidence="13 14" key="1">
    <citation type="submission" date="2010-05" db="EMBL/GenBank/DDBJ databases">
        <title>The Genome Sequence of Thecamonas trahens ATCC 50062.</title>
        <authorList>
            <consortium name="The Broad Institute Genome Sequencing Platform"/>
            <person name="Russ C."/>
            <person name="Cuomo C."/>
            <person name="Shea T."/>
            <person name="Young S.K."/>
            <person name="Zeng Q."/>
            <person name="Koehrsen M."/>
            <person name="Haas B."/>
            <person name="Borodovsky M."/>
            <person name="Guigo R."/>
            <person name="Alvarado L."/>
            <person name="Berlin A."/>
            <person name="Bochicchio J."/>
            <person name="Borenstein D."/>
            <person name="Chapman S."/>
            <person name="Chen Z."/>
            <person name="Freedman E."/>
            <person name="Gellesch M."/>
            <person name="Goldberg J."/>
            <person name="Griggs A."/>
            <person name="Gujja S."/>
            <person name="Heilman E."/>
            <person name="Heiman D."/>
            <person name="Hepburn T."/>
            <person name="Howarth C."/>
            <person name="Jen D."/>
            <person name="Larson L."/>
            <person name="Mehta T."/>
            <person name="Park D."/>
            <person name="Pearson M."/>
            <person name="Roberts A."/>
            <person name="Saif S."/>
            <person name="Shenoy N."/>
            <person name="Sisk P."/>
            <person name="Stolte C."/>
            <person name="Sykes S."/>
            <person name="Thomson T."/>
            <person name="Walk T."/>
            <person name="White J."/>
            <person name="Yandava C."/>
            <person name="Burger G."/>
            <person name="Gray M.W."/>
            <person name="Holland P.W.H."/>
            <person name="King N."/>
            <person name="Lang F.B.F."/>
            <person name="Roger A.J."/>
            <person name="Ruiz-Trillo I."/>
            <person name="Lander E."/>
            <person name="Nusbaum C."/>
        </authorList>
    </citation>
    <scope>NUCLEOTIDE SEQUENCE [LARGE SCALE GENOMIC DNA]</scope>
    <source>
        <strain evidence="13 14">ATCC 50062</strain>
    </source>
</reference>
<evidence type="ECO:0000256" key="8">
    <source>
        <dbReference type="ARBA" id="ARBA00023242"/>
    </source>
</evidence>
<gene>
    <name evidence="13" type="ORF">AMSG_08642</name>
</gene>
<dbReference type="OrthoDB" id="29596at2759"/>
<proteinExistence type="inferred from homology"/>
<evidence type="ECO:0000256" key="10">
    <source>
        <dbReference type="ARBA" id="ARBA00073549"/>
    </source>
</evidence>
<dbReference type="InterPro" id="IPR000432">
    <property type="entry name" value="DNA_mismatch_repair_MutS_C"/>
</dbReference>
<evidence type="ECO:0000256" key="5">
    <source>
        <dbReference type="ARBA" id="ARBA00022741"/>
    </source>
</evidence>
<comment type="subcellular location">
    <subcellularLocation>
        <location evidence="2">Chromosome</location>
    </subcellularLocation>
    <subcellularLocation>
        <location evidence="1">Nucleus</location>
    </subcellularLocation>
</comment>
<keyword evidence="4" id="KW-0158">Chromosome</keyword>
<accession>A0A0L0DKK4</accession>
<evidence type="ECO:0000313" key="13">
    <source>
        <dbReference type="EMBL" id="KNC52760.1"/>
    </source>
</evidence>
<organism evidence="13 14">
    <name type="scientific">Thecamonas trahens ATCC 50062</name>
    <dbReference type="NCBI Taxonomy" id="461836"/>
    <lineage>
        <taxon>Eukaryota</taxon>
        <taxon>Apusozoa</taxon>
        <taxon>Apusomonadida</taxon>
        <taxon>Apusomonadidae</taxon>
        <taxon>Thecamonas</taxon>
    </lineage>
</organism>
<dbReference type="SUPFAM" id="SSF48334">
    <property type="entry name" value="DNA repair protein MutS, domain III"/>
    <property type="match status" value="1"/>
</dbReference>
<dbReference type="STRING" id="461836.A0A0L0DKK4"/>
<dbReference type="InterPro" id="IPR007696">
    <property type="entry name" value="DNA_mismatch_repair_MutS_core"/>
</dbReference>
<keyword evidence="9" id="KW-0469">Meiosis</keyword>
<dbReference type="AlphaFoldDB" id="A0A0L0DKK4"/>
<dbReference type="GO" id="GO:0005694">
    <property type="term" value="C:chromosome"/>
    <property type="evidence" value="ECO:0007669"/>
    <property type="project" value="UniProtKB-SubCell"/>
</dbReference>
<dbReference type="RefSeq" id="XP_013755073.1">
    <property type="nucleotide sequence ID" value="XM_013899619.1"/>
</dbReference>
<dbReference type="PROSITE" id="PS00486">
    <property type="entry name" value="DNA_MISMATCH_REPAIR_2"/>
    <property type="match status" value="1"/>
</dbReference>
<dbReference type="eggNOG" id="KOG0221">
    <property type="taxonomic scope" value="Eukaryota"/>
</dbReference>
<dbReference type="SMART" id="SM00534">
    <property type="entry name" value="MUTSac"/>
    <property type="match status" value="1"/>
</dbReference>
<dbReference type="GO" id="GO:0005524">
    <property type="term" value="F:ATP binding"/>
    <property type="evidence" value="ECO:0007669"/>
    <property type="project" value="UniProtKB-KW"/>
</dbReference>
<feature type="domain" description="DNA mismatch repair proteins mutS family" evidence="12">
    <location>
        <begin position="656"/>
        <end position="672"/>
    </location>
</feature>
<keyword evidence="14" id="KW-1185">Reference proteome</keyword>
<comment type="similarity">
    <text evidence="3">Belongs to the DNA mismatch repair MutS family.</text>
</comment>
<dbReference type="InterPro" id="IPR045076">
    <property type="entry name" value="MutS"/>
</dbReference>
<sequence>MAARNVLAVFVAKKQLGVAWYSWRDDRVSVGSRYVGDASECGAVLGMVVRQSDPDVVLSCAQGLPGEVTLSAVLAEVYGTPRAALMEGDEGGVRAPAATLVRAGEFGYDAALHRVSLVEVRGEGAVVVETDKVAQMRALGGLLGHLLNMQPRGAASVMGALPRVALDNDDRQSGRSGHASLTVAAVVTVPLAATMVVDALSLAGLQIFDREAHPSLTGVGSSKEGLSLFGVMDFTKSGPGRRELKSWFLSPTMDVVKLRNRLNAVALLRMPAHGDVLSEMRKALAHIRDVPRLLAQLEGVGMVRVSEWRDLLASALYGVRLVQLVTPLASFDGTTFFSEAAAAVDAGALADAAELIRSVVDFDGSLDAGGAEGNGRVVVHCGVNSELDAIRSQYNGLPEFLTRVAQQEMENVPEALVSSLTITYVPQLGYMVLFPIEAEGGLRSGMHIPLPGYEFLFATQSHRYYKNETTRTLDAEVGDVYSKMLDLERMVFRLLAAKLTAGGSAMAAALGALSAHAASLDCVASLAVAAGEFSLTRPVVTRDNVLEVSGGRHILQELCVPTFVANDVALGGAAPRVGVVTGANYSGKSVFIKQAGLIVYLAHIGSFVPATAAVVGVTDRIFTRLISRETVTLAQSAFMIDLQQLSVMVAQATSRSLLLLDEFGKGTEALDGAALVGAFVGYVAGGGCGSPPPRTLLSTHFHELFAGDGALLPAPSTVSYLHMGVVTSETGDDGTELVFLYQVKPGRADASLARACAARAGMPDEVLVRAAEWTAALERGELEEKLAADEIHAQTWASLAELHTAVERVGDGELSETELGELYQLVVERLA</sequence>
<dbReference type="GO" id="GO:0005634">
    <property type="term" value="C:nucleus"/>
    <property type="evidence" value="ECO:0007669"/>
    <property type="project" value="UniProtKB-SubCell"/>
</dbReference>
<evidence type="ECO:0000313" key="14">
    <source>
        <dbReference type="Proteomes" id="UP000054408"/>
    </source>
</evidence>
<name>A0A0L0DKK4_THETB</name>
<dbReference type="InterPro" id="IPR036187">
    <property type="entry name" value="DNA_mismatch_repair_MutS_sf"/>
</dbReference>
<evidence type="ECO:0000256" key="9">
    <source>
        <dbReference type="ARBA" id="ARBA00023254"/>
    </source>
</evidence>
<dbReference type="Gene3D" id="1.10.1420.10">
    <property type="match status" value="1"/>
</dbReference>
<dbReference type="GO" id="GO:0030983">
    <property type="term" value="F:mismatched DNA binding"/>
    <property type="evidence" value="ECO:0007669"/>
    <property type="project" value="InterPro"/>
</dbReference>
<dbReference type="GO" id="GO:0051026">
    <property type="term" value="P:chiasma assembly"/>
    <property type="evidence" value="ECO:0007669"/>
    <property type="project" value="TreeGrafter"/>
</dbReference>
<dbReference type="FunFam" id="3.40.50.300:FF:001067">
    <property type="entry name" value="DNA mismatch repair protein MSH5"/>
    <property type="match status" value="1"/>
</dbReference>
<dbReference type="Pfam" id="PF00488">
    <property type="entry name" value="MutS_V"/>
    <property type="match status" value="1"/>
</dbReference>
<keyword evidence="5" id="KW-0547">Nucleotide-binding</keyword>
<evidence type="ECO:0000256" key="6">
    <source>
        <dbReference type="ARBA" id="ARBA00022840"/>
    </source>
</evidence>
<dbReference type="PANTHER" id="PTHR11361:SF20">
    <property type="entry name" value="MUTS PROTEIN HOMOLOG 5"/>
    <property type="match status" value="1"/>
</dbReference>
<evidence type="ECO:0000256" key="11">
    <source>
        <dbReference type="ARBA" id="ARBA00077470"/>
    </source>
</evidence>
<evidence type="ECO:0000256" key="4">
    <source>
        <dbReference type="ARBA" id="ARBA00022454"/>
    </source>
</evidence>
<evidence type="ECO:0000256" key="3">
    <source>
        <dbReference type="ARBA" id="ARBA00006271"/>
    </source>
</evidence>
<protein>
    <recommendedName>
        <fullName evidence="10">DNA mismatch repair protein MSH5</fullName>
    </recommendedName>
    <alternativeName>
        <fullName evidence="11">MutS protein homolog 5</fullName>
    </alternativeName>
</protein>